<keyword evidence="2" id="KW-1185">Reference proteome</keyword>
<gene>
    <name evidence="1" type="ORF">Mgra_00004122</name>
</gene>
<reference evidence="1" key="1">
    <citation type="journal article" date="2020" name="Ecol. Evol.">
        <title>Genome structure and content of the rice root-knot nematode (Meloidogyne graminicola).</title>
        <authorList>
            <person name="Phan N.T."/>
            <person name="Danchin E.G.J."/>
            <person name="Klopp C."/>
            <person name="Perfus-Barbeoch L."/>
            <person name="Kozlowski D.K."/>
            <person name="Koutsovoulos G.D."/>
            <person name="Lopez-Roques C."/>
            <person name="Bouchez O."/>
            <person name="Zahm M."/>
            <person name="Besnard G."/>
            <person name="Bellafiore S."/>
        </authorList>
    </citation>
    <scope>NUCLEOTIDE SEQUENCE</scope>
    <source>
        <strain evidence="1">VN-18</strain>
    </source>
</reference>
<sequence>MAPRIKLSSNETCRNGLPIIAALREDESHKLVSSKKPTSFVQNPDNLMNRLSHQTYYIHPFREKISENIFDHLSNNPKEKSNDYNKITETQKYRASLPSLEPNYQPTIYQQCLPNDA</sequence>
<dbReference type="EMBL" id="JABEBT010000029">
    <property type="protein sequence ID" value="KAF7636534.1"/>
    <property type="molecule type" value="Genomic_DNA"/>
</dbReference>
<evidence type="ECO:0000313" key="1">
    <source>
        <dbReference type="EMBL" id="KAF7636534.1"/>
    </source>
</evidence>
<protein>
    <submittedName>
        <fullName evidence="1">Uncharacterized protein</fullName>
    </submittedName>
</protein>
<dbReference type="Proteomes" id="UP000605970">
    <property type="component" value="Unassembled WGS sequence"/>
</dbReference>
<comment type="caution">
    <text evidence="1">The sequence shown here is derived from an EMBL/GenBank/DDBJ whole genome shotgun (WGS) entry which is preliminary data.</text>
</comment>
<organism evidence="1 2">
    <name type="scientific">Meloidogyne graminicola</name>
    <dbReference type="NCBI Taxonomy" id="189291"/>
    <lineage>
        <taxon>Eukaryota</taxon>
        <taxon>Metazoa</taxon>
        <taxon>Ecdysozoa</taxon>
        <taxon>Nematoda</taxon>
        <taxon>Chromadorea</taxon>
        <taxon>Rhabditida</taxon>
        <taxon>Tylenchina</taxon>
        <taxon>Tylenchomorpha</taxon>
        <taxon>Tylenchoidea</taxon>
        <taxon>Meloidogynidae</taxon>
        <taxon>Meloidogyninae</taxon>
        <taxon>Meloidogyne</taxon>
    </lineage>
</organism>
<accession>A0A8S9ZST9</accession>
<proteinExistence type="predicted"/>
<dbReference type="AlphaFoldDB" id="A0A8S9ZST9"/>
<name>A0A8S9ZST9_9BILA</name>
<evidence type="ECO:0000313" key="2">
    <source>
        <dbReference type="Proteomes" id="UP000605970"/>
    </source>
</evidence>